<dbReference type="PANTHER" id="PTHR40101">
    <property type="entry name" value="CONSERVED PROTEIN"/>
    <property type="match status" value="1"/>
</dbReference>
<dbReference type="Pfam" id="PF09918">
    <property type="entry name" value="DUF2148"/>
    <property type="match status" value="1"/>
</dbReference>
<comment type="caution">
    <text evidence="2">The sequence shown here is derived from an EMBL/GenBank/DDBJ whole genome shotgun (WGS) entry which is preliminary data.</text>
</comment>
<evidence type="ECO:0000313" key="4">
    <source>
        <dbReference type="Proteomes" id="UP000036923"/>
    </source>
</evidence>
<dbReference type="EMBL" id="LGTC01000001">
    <property type="protein sequence ID" value="KNY30513.1"/>
    <property type="molecule type" value="Genomic_DNA"/>
</dbReference>
<dbReference type="STRING" id="398512.Bccel_5783"/>
<reference evidence="4" key="2">
    <citation type="submission" date="2015-07" db="EMBL/GenBank/DDBJ databases">
        <title>Near-Complete Genome Sequence of the Cellulolytic Bacterium Bacteroides (Pseudobacteroides) cellulosolvens ATCC 35603.</title>
        <authorList>
            <person name="Dassa B."/>
            <person name="Utturkar S.M."/>
            <person name="Klingeman D.M."/>
            <person name="Hurt R.A."/>
            <person name="Keller M."/>
            <person name="Xu J."/>
            <person name="Reddy Y.H.K."/>
            <person name="Borovok I."/>
            <person name="Grinberg I.R."/>
            <person name="Lamed R."/>
            <person name="Zhivin O."/>
            <person name="Bayer E.A."/>
            <person name="Brown S.D."/>
        </authorList>
    </citation>
    <scope>NUCLEOTIDE SEQUENCE [LARGE SCALE GENOMIC DNA]</scope>
    <source>
        <strain evidence="4">DSM 2933</strain>
    </source>
</reference>
<accession>A0A0L6JXB8</accession>
<dbReference type="PANTHER" id="PTHR40101:SF1">
    <property type="entry name" value="4FE-4S DOMAIN-CONTAINING PROTEIN"/>
    <property type="match status" value="1"/>
</dbReference>
<gene>
    <name evidence="2" type="ORF">Bccel_5783</name>
    <name evidence="3" type="ORF">Bccel_5793</name>
</gene>
<dbReference type="InterPro" id="IPR019224">
    <property type="entry name" value="DUF2148"/>
</dbReference>
<evidence type="ECO:0000313" key="3">
    <source>
        <dbReference type="EMBL" id="KNY30513.1"/>
    </source>
</evidence>
<dbReference type="PATRIC" id="fig|398512.5.peg.6063"/>
<feature type="domain" description="DUF2148" evidence="1">
    <location>
        <begin position="113"/>
        <end position="178"/>
    </location>
</feature>
<dbReference type="AlphaFoldDB" id="A0A0L6JXB8"/>
<sequence>MSILFEEDIRKQALMNVAEKMLIAARTAPKARGVDNLILSIADKDEIVKIADMMKQMVQEGEAADFFIRDADNILRSDVLVLIATKLNPVGVKNCGLCGFSNCDEKNKYPDNPCSFNTGDLGIAVGSAVSVAMDARVDNRVMFSVGKAVNKMQLIGSEAKIIFGIPLSSSSKNIFFDR</sequence>
<dbReference type="Proteomes" id="UP000036923">
    <property type="component" value="Unassembled WGS sequence"/>
</dbReference>
<organism evidence="2 4">
    <name type="scientific">Pseudobacteroides cellulosolvens ATCC 35603 = DSM 2933</name>
    <dbReference type="NCBI Taxonomy" id="398512"/>
    <lineage>
        <taxon>Bacteria</taxon>
        <taxon>Bacillati</taxon>
        <taxon>Bacillota</taxon>
        <taxon>Clostridia</taxon>
        <taxon>Eubacteriales</taxon>
        <taxon>Oscillospiraceae</taxon>
        <taxon>Pseudobacteroides</taxon>
    </lineage>
</organism>
<dbReference type="eggNOG" id="COG4739">
    <property type="taxonomic scope" value="Bacteria"/>
</dbReference>
<dbReference type="EMBL" id="LGTC01000001">
    <property type="protein sequence ID" value="KNY30503.1"/>
    <property type="molecule type" value="Genomic_DNA"/>
</dbReference>
<evidence type="ECO:0000259" key="1">
    <source>
        <dbReference type="Pfam" id="PF09918"/>
    </source>
</evidence>
<protein>
    <recommendedName>
        <fullName evidence="1">DUF2148 domain-containing protein</fullName>
    </recommendedName>
</protein>
<reference evidence="2" key="1">
    <citation type="submission" date="2015-07" db="EMBL/GenBank/DDBJ databases">
        <title>MeaNS - Measles Nucleotide Surveillance Program.</title>
        <authorList>
            <person name="Tran T."/>
            <person name="Druce J."/>
        </authorList>
    </citation>
    <scope>NUCLEOTIDE SEQUENCE</scope>
    <source>
        <strain evidence="2">DSM 2933</strain>
    </source>
</reference>
<evidence type="ECO:0000313" key="2">
    <source>
        <dbReference type="EMBL" id="KNY30503.1"/>
    </source>
</evidence>
<dbReference type="RefSeq" id="WP_050753977.1">
    <property type="nucleotide sequence ID" value="NZ_JQKC01000119.1"/>
</dbReference>
<name>A0A0L6JXB8_9FIRM</name>
<proteinExistence type="predicted"/>
<keyword evidence="4" id="KW-1185">Reference proteome</keyword>